<dbReference type="InterPro" id="IPR000889">
    <property type="entry name" value="Glutathione_peroxidase"/>
</dbReference>
<dbReference type="InterPro" id="IPR013766">
    <property type="entry name" value="Thioredoxin_domain"/>
</dbReference>
<gene>
    <name evidence="9" type="ORF">ACFSKL_15850</name>
</gene>
<keyword evidence="5" id="KW-0560">Oxidoreductase</keyword>
<evidence type="ECO:0000256" key="1">
    <source>
        <dbReference type="ARBA" id="ARBA00004196"/>
    </source>
</evidence>
<dbReference type="Pfam" id="PF14289">
    <property type="entry name" value="DUF4369"/>
    <property type="match status" value="1"/>
</dbReference>
<dbReference type="SUPFAM" id="SSF52833">
    <property type="entry name" value="Thioredoxin-like"/>
    <property type="match status" value="1"/>
</dbReference>
<dbReference type="InterPro" id="IPR050553">
    <property type="entry name" value="Thioredoxin_ResA/DsbE_sf"/>
</dbReference>
<comment type="similarity">
    <text evidence="2">Belongs to the glutathione peroxidase family.</text>
</comment>
<evidence type="ECO:0000259" key="8">
    <source>
        <dbReference type="PROSITE" id="PS51352"/>
    </source>
</evidence>
<dbReference type="PROSITE" id="PS51352">
    <property type="entry name" value="THIOREDOXIN_2"/>
    <property type="match status" value="1"/>
</dbReference>
<dbReference type="PROSITE" id="PS51355">
    <property type="entry name" value="GLUTATHIONE_PEROXID_3"/>
    <property type="match status" value="1"/>
</dbReference>
<dbReference type="CDD" id="cd02966">
    <property type="entry name" value="TlpA_like_family"/>
    <property type="match status" value="1"/>
</dbReference>
<evidence type="ECO:0000256" key="4">
    <source>
        <dbReference type="ARBA" id="ARBA00022748"/>
    </source>
</evidence>
<organism evidence="9 10">
    <name type="scientific">Belliella marina</name>
    <dbReference type="NCBI Taxonomy" id="1644146"/>
    <lineage>
        <taxon>Bacteria</taxon>
        <taxon>Pseudomonadati</taxon>
        <taxon>Bacteroidota</taxon>
        <taxon>Cytophagia</taxon>
        <taxon>Cytophagales</taxon>
        <taxon>Cyclobacteriaceae</taxon>
        <taxon>Belliella</taxon>
    </lineage>
</organism>
<sequence length="411" mass="46738">MKDIKSVLSALFLAALASCHPGKEQIPENTFLIEGSVAGLDSAEVKIVSNDMIERSSTTLDSTMIVNGKFTLKGDMDSPRDLNMLIVTDGMTYYANVKADKSIMEITLDTAKYDRKSGSFILLTPKVKGSKFHEDYESYEALIEPFKKDLYKLSSTYDELGEKYRTAKKLENSEEEELYKEEMEQVKLEMEPFREKIDSVTNHFIENDLGNQVSAFLMSTKISSYKLDRSVDLFGRMPEDVKGGFYGKSIEKQLEKLKKASPGAEASLFETTDINGEELRLIDFRGQYVLLDFWASWCVPCRKGNPHLIQLHQKYHDKGFEIIGISDDDSNHDAWKKAIEVDKIGIWKHALRGLKIDRTEGFKILEDAISEGYDIHFLPTKILIDPQGIIIGRFGSEEEELDKLLEEIFEA</sequence>
<dbReference type="InterPro" id="IPR017937">
    <property type="entry name" value="Thioredoxin_CS"/>
</dbReference>
<evidence type="ECO:0000256" key="3">
    <source>
        <dbReference type="ARBA" id="ARBA00022559"/>
    </source>
</evidence>
<dbReference type="EMBL" id="JBHUHR010000039">
    <property type="protein sequence ID" value="MFD2036277.1"/>
    <property type="molecule type" value="Genomic_DNA"/>
</dbReference>
<proteinExistence type="inferred from homology"/>
<evidence type="ECO:0000256" key="6">
    <source>
        <dbReference type="ARBA" id="ARBA00023157"/>
    </source>
</evidence>
<evidence type="ECO:0000256" key="2">
    <source>
        <dbReference type="ARBA" id="ARBA00006926"/>
    </source>
</evidence>
<dbReference type="PROSITE" id="PS51257">
    <property type="entry name" value="PROKAR_LIPOPROTEIN"/>
    <property type="match status" value="1"/>
</dbReference>
<dbReference type="Proteomes" id="UP001597361">
    <property type="component" value="Unassembled WGS sequence"/>
</dbReference>
<name>A0ABW4VPX3_9BACT</name>
<dbReference type="InterPro" id="IPR025380">
    <property type="entry name" value="DUF4369"/>
</dbReference>
<protein>
    <submittedName>
        <fullName evidence="9">TlpA disulfide reductase family protein</fullName>
    </submittedName>
</protein>
<dbReference type="PANTHER" id="PTHR42852">
    <property type="entry name" value="THIOL:DISULFIDE INTERCHANGE PROTEIN DSBE"/>
    <property type="match status" value="1"/>
</dbReference>
<dbReference type="InterPro" id="IPR036249">
    <property type="entry name" value="Thioredoxin-like_sf"/>
</dbReference>
<accession>A0ABW4VPX3</accession>
<evidence type="ECO:0000313" key="9">
    <source>
        <dbReference type="EMBL" id="MFD2036277.1"/>
    </source>
</evidence>
<dbReference type="PANTHER" id="PTHR42852:SF6">
    <property type="entry name" value="THIOL:DISULFIDE INTERCHANGE PROTEIN DSBE"/>
    <property type="match status" value="1"/>
</dbReference>
<evidence type="ECO:0000256" key="7">
    <source>
        <dbReference type="ARBA" id="ARBA00023284"/>
    </source>
</evidence>
<dbReference type="InterPro" id="IPR000866">
    <property type="entry name" value="AhpC/TSA"/>
</dbReference>
<keyword evidence="7" id="KW-0676">Redox-active center</keyword>
<keyword evidence="3" id="KW-0575">Peroxidase</keyword>
<reference evidence="10" key="1">
    <citation type="journal article" date="2019" name="Int. J. Syst. Evol. Microbiol.">
        <title>The Global Catalogue of Microorganisms (GCM) 10K type strain sequencing project: providing services to taxonomists for standard genome sequencing and annotation.</title>
        <authorList>
            <consortium name="The Broad Institute Genomics Platform"/>
            <consortium name="The Broad Institute Genome Sequencing Center for Infectious Disease"/>
            <person name="Wu L."/>
            <person name="Ma J."/>
        </authorList>
    </citation>
    <scope>NUCLEOTIDE SEQUENCE [LARGE SCALE GENOMIC DNA]</scope>
    <source>
        <strain evidence="10">CGMCC 1.15180</strain>
    </source>
</reference>
<evidence type="ECO:0000256" key="5">
    <source>
        <dbReference type="ARBA" id="ARBA00023002"/>
    </source>
</evidence>
<dbReference type="RefSeq" id="WP_376887305.1">
    <property type="nucleotide sequence ID" value="NZ_JBHUHR010000039.1"/>
</dbReference>
<keyword evidence="4" id="KW-0201">Cytochrome c-type biogenesis</keyword>
<dbReference type="PROSITE" id="PS00194">
    <property type="entry name" value="THIOREDOXIN_1"/>
    <property type="match status" value="1"/>
</dbReference>
<feature type="domain" description="Thioredoxin" evidence="8">
    <location>
        <begin position="260"/>
        <end position="410"/>
    </location>
</feature>
<keyword evidence="6" id="KW-1015">Disulfide bond</keyword>
<dbReference type="Gene3D" id="3.40.30.10">
    <property type="entry name" value="Glutaredoxin"/>
    <property type="match status" value="1"/>
</dbReference>
<comment type="subcellular location">
    <subcellularLocation>
        <location evidence="1">Cell envelope</location>
    </subcellularLocation>
</comment>
<comment type="caution">
    <text evidence="9">The sequence shown here is derived from an EMBL/GenBank/DDBJ whole genome shotgun (WGS) entry which is preliminary data.</text>
</comment>
<dbReference type="Pfam" id="PF00578">
    <property type="entry name" value="AhpC-TSA"/>
    <property type="match status" value="1"/>
</dbReference>
<evidence type="ECO:0000313" key="10">
    <source>
        <dbReference type="Proteomes" id="UP001597361"/>
    </source>
</evidence>
<keyword evidence="10" id="KW-1185">Reference proteome</keyword>